<evidence type="ECO:0000313" key="9">
    <source>
        <dbReference type="Proteomes" id="UP000824076"/>
    </source>
</evidence>
<dbReference type="InterPro" id="IPR033985">
    <property type="entry name" value="SusD-like_N"/>
</dbReference>
<dbReference type="InterPro" id="IPR012944">
    <property type="entry name" value="SusD_RagB_dom"/>
</dbReference>
<feature type="domain" description="SusD-like N-terminal" evidence="7">
    <location>
        <begin position="23"/>
        <end position="221"/>
    </location>
</feature>
<evidence type="ECO:0000259" key="7">
    <source>
        <dbReference type="Pfam" id="PF14322"/>
    </source>
</evidence>
<dbReference type="EMBL" id="DVMS01000034">
    <property type="protein sequence ID" value="HIU38307.1"/>
    <property type="molecule type" value="Genomic_DNA"/>
</dbReference>
<reference evidence="8" key="1">
    <citation type="submission" date="2020-10" db="EMBL/GenBank/DDBJ databases">
        <authorList>
            <person name="Gilroy R."/>
        </authorList>
    </citation>
    <scope>NUCLEOTIDE SEQUENCE</scope>
    <source>
        <strain evidence="8">17073</strain>
    </source>
</reference>
<dbReference type="SUPFAM" id="SSF48452">
    <property type="entry name" value="TPR-like"/>
    <property type="match status" value="1"/>
</dbReference>
<evidence type="ECO:0000256" key="1">
    <source>
        <dbReference type="ARBA" id="ARBA00004442"/>
    </source>
</evidence>
<feature type="domain" description="RagB/SusD" evidence="6">
    <location>
        <begin position="274"/>
        <end position="598"/>
    </location>
</feature>
<dbReference type="AlphaFoldDB" id="A0A9D1LGY3"/>
<comment type="similarity">
    <text evidence="2">Belongs to the SusD family.</text>
</comment>
<gene>
    <name evidence="8" type="ORF">IAD18_01410</name>
</gene>
<evidence type="ECO:0000256" key="5">
    <source>
        <dbReference type="ARBA" id="ARBA00023237"/>
    </source>
</evidence>
<proteinExistence type="inferred from homology"/>
<dbReference type="GO" id="GO:0009279">
    <property type="term" value="C:cell outer membrane"/>
    <property type="evidence" value="ECO:0007669"/>
    <property type="project" value="UniProtKB-SubCell"/>
</dbReference>
<dbReference type="Proteomes" id="UP000824076">
    <property type="component" value="Unassembled WGS sequence"/>
</dbReference>
<comment type="caution">
    <text evidence="8">The sequence shown here is derived from an EMBL/GenBank/DDBJ whole genome shotgun (WGS) entry which is preliminary data.</text>
</comment>
<evidence type="ECO:0000259" key="6">
    <source>
        <dbReference type="Pfam" id="PF07980"/>
    </source>
</evidence>
<organism evidence="8 9">
    <name type="scientific">Candidatus Limisoma intestinavium</name>
    <dbReference type="NCBI Taxonomy" id="2840856"/>
    <lineage>
        <taxon>Bacteria</taxon>
        <taxon>Pseudomonadati</taxon>
        <taxon>Bacteroidota</taxon>
        <taxon>Bacteroidia</taxon>
        <taxon>Bacteroidales</taxon>
        <taxon>Candidatus Limisoma</taxon>
    </lineage>
</organism>
<sequence>MKKVYKYWFGAICIGLATVSCSDFLDTKSPSYDSSGIYQTEAGLREGVVGVYSYSYMEGLINAQHRPAVVTVDNFTGLSAERAQNTTIGAGGGMTSDQSNTGLYWSSNYKLISRANAVLHDAKNNIDNMSADAHRYFDEARILRAFAYYNLCVAYGDVPFFTSPVTVDEFKASRTPRMEVLNYLLDELEEIASSDVLPWTSDVRGRLDRSCAYGLKARIALFAAGISEDESAKYYRMAADAANEVITKGGRRLAENFDDLFTKLGQQKADVRSELIWELMYSDQVVNDNFKYHWVALGNGPRMFAQTGQHPTGILADTYECIDGLRIDESPLYNPQKPWENRDPRFKSTLKMHGDTLSWYSSVDGECKTILEAYAGQTKIWRSTNNRWIRIINPDISDTNAWTSFVKNGCGYIWFKYLGGLVENTSDVTSNIAVMRYAEILLSYAEAKIELGELDESVYDAINQVRNRSGMPDVSADRIGNQWKMRQLVRRERKVELAMEGLHFADMRRWKIGDLENASPSYGTPNSEYKFEGMEPQDVPNYKISDRNDLNDIGSYDSYKHKLLVRDPERRWQENFYLWPLPQSELNKNPNLKQNPGYAQ</sequence>
<dbReference type="Pfam" id="PF14322">
    <property type="entry name" value="SusD-like_3"/>
    <property type="match status" value="1"/>
</dbReference>
<protein>
    <submittedName>
        <fullName evidence="8">RagB/SusD family nutrient uptake outer membrane protein</fullName>
    </submittedName>
</protein>
<dbReference type="Gene3D" id="1.25.40.390">
    <property type="match status" value="1"/>
</dbReference>
<name>A0A9D1LGY3_9BACT</name>
<keyword evidence="4" id="KW-0472">Membrane</keyword>
<dbReference type="Pfam" id="PF07980">
    <property type="entry name" value="SusD_RagB"/>
    <property type="match status" value="1"/>
</dbReference>
<keyword evidence="3" id="KW-0732">Signal</keyword>
<evidence type="ECO:0000313" key="8">
    <source>
        <dbReference type="EMBL" id="HIU38307.1"/>
    </source>
</evidence>
<evidence type="ECO:0000256" key="4">
    <source>
        <dbReference type="ARBA" id="ARBA00023136"/>
    </source>
</evidence>
<evidence type="ECO:0000256" key="2">
    <source>
        <dbReference type="ARBA" id="ARBA00006275"/>
    </source>
</evidence>
<accession>A0A9D1LGY3</accession>
<keyword evidence="5" id="KW-0998">Cell outer membrane</keyword>
<reference evidence="8" key="2">
    <citation type="journal article" date="2021" name="PeerJ">
        <title>Extensive microbial diversity within the chicken gut microbiome revealed by metagenomics and culture.</title>
        <authorList>
            <person name="Gilroy R."/>
            <person name="Ravi A."/>
            <person name="Getino M."/>
            <person name="Pursley I."/>
            <person name="Horton D.L."/>
            <person name="Alikhan N.F."/>
            <person name="Baker D."/>
            <person name="Gharbi K."/>
            <person name="Hall N."/>
            <person name="Watson M."/>
            <person name="Adriaenssens E.M."/>
            <person name="Foster-Nyarko E."/>
            <person name="Jarju S."/>
            <person name="Secka A."/>
            <person name="Antonio M."/>
            <person name="Oren A."/>
            <person name="Chaudhuri R.R."/>
            <person name="La Ragione R."/>
            <person name="Hildebrand F."/>
            <person name="Pallen M.J."/>
        </authorList>
    </citation>
    <scope>NUCLEOTIDE SEQUENCE</scope>
    <source>
        <strain evidence="8">17073</strain>
    </source>
</reference>
<dbReference type="PROSITE" id="PS51257">
    <property type="entry name" value="PROKAR_LIPOPROTEIN"/>
    <property type="match status" value="1"/>
</dbReference>
<comment type="subcellular location">
    <subcellularLocation>
        <location evidence="1">Cell outer membrane</location>
    </subcellularLocation>
</comment>
<dbReference type="InterPro" id="IPR011990">
    <property type="entry name" value="TPR-like_helical_dom_sf"/>
</dbReference>
<evidence type="ECO:0000256" key="3">
    <source>
        <dbReference type="ARBA" id="ARBA00022729"/>
    </source>
</evidence>